<dbReference type="Gene3D" id="3.10.180.10">
    <property type="entry name" value="2,3-Dihydroxybiphenyl 1,2-Dioxygenase, domain 1"/>
    <property type="match status" value="1"/>
</dbReference>
<sequence length="279" mass="29235">MRSHITGLDHVIIAVRDLDAAAETFRTLGFTLTSRGSHAEWGTANYCVMFDSDYLELLAAAGEGGPADRVRAFTAQREGLMGLVFATENAEADCLRLGVEAPGNLSRAVATAQGATMARFKAAPLPPDTTPGVGSFLCQHLTPEILRQPGWTEHANGARAVASVTALVADPIGLMPAWDSLIGPAASTATDETVTIHTGKGLVFLCRPEDLDQLHPEADEEEPPAPPAMVAMTIKVADTEAAARVLNANGVAFSRDAAGTIRIAPSEACGIFIEMITSS</sequence>
<dbReference type="PANTHER" id="PTHR40265:SF1">
    <property type="entry name" value="GLYOXALASE-LIKE DOMAIN-CONTAINING PROTEIN"/>
    <property type="match status" value="1"/>
</dbReference>
<dbReference type="OrthoDB" id="9812467at2"/>
<name>A0A364P110_9PROT</name>
<dbReference type="InterPro" id="IPR029068">
    <property type="entry name" value="Glyas_Bleomycin-R_OHBP_Dase"/>
</dbReference>
<dbReference type="RefSeq" id="WP_112143004.1">
    <property type="nucleotide sequence ID" value="NZ_PGTO01000003.1"/>
</dbReference>
<evidence type="ECO:0000259" key="1">
    <source>
        <dbReference type="Pfam" id="PF13468"/>
    </source>
</evidence>
<accession>A0A364P110</accession>
<dbReference type="Pfam" id="PF13468">
    <property type="entry name" value="Glyoxalase_3"/>
    <property type="match status" value="1"/>
</dbReference>
<dbReference type="SUPFAM" id="SSF54593">
    <property type="entry name" value="Glyoxalase/Bleomycin resistance protein/Dihydroxybiphenyl dioxygenase"/>
    <property type="match status" value="1"/>
</dbReference>
<dbReference type="AlphaFoldDB" id="A0A364P110"/>
<reference evidence="2 3" key="1">
    <citation type="submission" date="2017-11" db="EMBL/GenBank/DDBJ databases">
        <title>Draft genome sequence of magnetotactic bacterium Magnetospirillum kuznetsovii LBB-42.</title>
        <authorList>
            <person name="Grouzdev D.S."/>
            <person name="Rysina M.S."/>
            <person name="Baslerov R.V."/>
            <person name="Koziaeva V."/>
        </authorList>
    </citation>
    <scope>NUCLEOTIDE SEQUENCE [LARGE SCALE GENOMIC DNA]</scope>
    <source>
        <strain evidence="2 3">LBB-42</strain>
    </source>
</reference>
<organism evidence="2 3">
    <name type="scientific">Paramagnetospirillum kuznetsovii</name>
    <dbReference type="NCBI Taxonomy" id="2053833"/>
    <lineage>
        <taxon>Bacteria</taxon>
        <taxon>Pseudomonadati</taxon>
        <taxon>Pseudomonadota</taxon>
        <taxon>Alphaproteobacteria</taxon>
        <taxon>Rhodospirillales</taxon>
        <taxon>Magnetospirillaceae</taxon>
        <taxon>Paramagnetospirillum</taxon>
    </lineage>
</organism>
<feature type="domain" description="Glyoxalase-like" evidence="1">
    <location>
        <begin position="8"/>
        <end position="181"/>
    </location>
</feature>
<evidence type="ECO:0000313" key="3">
    <source>
        <dbReference type="Proteomes" id="UP000251075"/>
    </source>
</evidence>
<dbReference type="InterPro" id="IPR025870">
    <property type="entry name" value="Glyoxalase-like_dom"/>
</dbReference>
<proteinExistence type="predicted"/>
<dbReference type="EMBL" id="PGTO01000003">
    <property type="protein sequence ID" value="RAU23022.1"/>
    <property type="molecule type" value="Genomic_DNA"/>
</dbReference>
<dbReference type="Proteomes" id="UP000251075">
    <property type="component" value="Unassembled WGS sequence"/>
</dbReference>
<gene>
    <name evidence="2" type="ORF">CU669_06520</name>
</gene>
<evidence type="ECO:0000313" key="2">
    <source>
        <dbReference type="EMBL" id="RAU23022.1"/>
    </source>
</evidence>
<keyword evidence="3" id="KW-1185">Reference proteome</keyword>
<dbReference type="PANTHER" id="PTHR40265">
    <property type="entry name" value="BLL2707 PROTEIN"/>
    <property type="match status" value="1"/>
</dbReference>
<protein>
    <submittedName>
        <fullName evidence="2">VOC family protein</fullName>
    </submittedName>
</protein>
<comment type="caution">
    <text evidence="2">The sequence shown here is derived from an EMBL/GenBank/DDBJ whole genome shotgun (WGS) entry which is preliminary data.</text>
</comment>